<evidence type="ECO:0000256" key="4">
    <source>
        <dbReference type="ARBA" id="ARBA00022475"/>
    </source>
</evidence>
<sequence length="571" mass="63141">MQRFWTPSHCGPQKPLEERRNIAVIERLWQEKPWHRLSVPASLRVHPVKVSVKGQEDAMAILKRQGRANDARGLSALPIWLSLAFIGLMLVFGGMLLMQSYRTALRNGEVRAAASAQTVAANAQWMMEASNQALQRIDAALSLNGIRTAGKILDLEKAVGDLPIGFNYAVFDAAGHLRFSSVGDARSINIETRGYFAKLAGGQDLAIGRLTRDNQINASAFTIARRVMRDGQFQGVAAITISNAFVDRFWRTMGLGANSTVSIIRDDGWLIARHPEPDAEVDLGQTAWFAMLKDHQSGIYHSPVSPIDGISRIVAFQKIDGWPVVALAAIDRAEVLDQFWQNLKSQLLIVIPFACVLSLATAWIVRLLHGFAIRNNELERALERNTFLFREIHHRVKNNLQTVQALVRLQPLSPEAKSDVSRRIAAMVSIHEQIYQTDQFETIEIAPYVNKLVTDIASSFDKNVALDLELDAVAVARDHALPLGMLINEVVSNAFKYAFNGADNGKLKVRLSQEGLKGNLLIRDNGPGYDPLQAPQGMGSKLIAGFIAQLGGELHLERDNGMVFRASWPIA</sequence>
<evidence type="ECO:0000256" key="2">
    <source>
        <dbReference type="ARBA" id="ARBA00004651"/>
    </source>
</evidence>
<dbReference type="Gene3D" id="3.30.565.10">
    <property type="entry name" value="Histidine kinase-like ATPase, C-terminal domain"/>
    <property type="match status" value="1"/>
</dbReference>
<feature type="domain" description="Histidine kinase" evidence="14">
    <location>
        <begin position="391"/>
        <end position="571"/>
    </location>
</feature>
<evidence type="ECO:0000256" key="12">
    <source>
        <dbReference type="ARBA" id="ARBA00023136"/>
    </source>
</evidence>
<dbReference type="SMART" id="SM00387">
    <property type="entry name" value="HATPase_c"/>
    <property type="match status" value="1"/>
</dbReference>
<keyword evidence="9 15" id="KW-0418">Kinase</keyword>
<dbReference type="RefSeq" id="WP_209948108.1">
    <property type="nucleotide sequence ID" value="NZ_JAGGJU010000013.1"/>
</dbReference>
<dbReference type="Gene3D" id="3.30.450.20">
    <property type="entry name" value="PAS domain"/>
    <property type="match status" value="3"/>
</dbReference>
<dbReference type="SUPFAM" id="SSF55874">
    <property type="entry name" value="ATPase domain of HSP90 chaperone/DNA topoisomerase II/histidine kinase"/>
    <property type="match status" value="1"/>
</dbReference>
<evidence type="ECO:0000256" key="9">
    <source>
        <dbReference type="ARBA" id="ARBA00022777"/>
    </source>
</evidence>
<dbReference type="InterPro" id="IPR036890">
    <property type="entry name" value="HATPase_C_sf"/>
</dbReference>
<reference evidence="15 16" key="1">
    <citation type="submission" date="2021-03" db="EMBL/GenBank/DDBJ databases">
        <title>Genomic Encyclopedia of Type Strains, Phase IV (KMG-IV): sequencing the most valuable type-strain genomes for metagenomic binning, comparative biology and taxonomic classification.</title>
        <authorList>
            <person name="Goeker M."/>
        </authorList>
    </citation>
    <scope>NUCLEOTIDE SEQUENCE [LARGE SCALE GENOMIC DNA]</scope>
    <source>
        <strain evidence="15 16">DSM 21600</strain>
    </source>
</reference>
<dbReference type="Proteomes" id="UP000759443">
    <property type="component" value="Unassembled WGS sequence"/>
</dbReference>
<dbReference type="Pfam" id="PF07568">
    <property type="entry name" value="HisKA_2"/>
    <property type="match status" value="1"/>
</dbReference>
<protein>
    <recommendedName>
        <fullName evidence="3">histidine kinase</fullName>
        <ecNumber evidence="3">2.7.13.3</ecNumber>
    </recommendedName>
</protein>
<gene>
    <name evidence="15" type="ORF">J2Z17_004350</name>
</gene>
<evidence type="ECO:0000256" key="8">
    <source>
        <dbReference type="ARBA" id="ARBA00022741"/>
    </source>
</evidence>
<organism evidence="15 16">
    <name type="scientific">Rhizobium halophytocola</name>
    <dbReference type="NCBI Taxonomy" id="735519"/>
    <lineage>
        <taxon>Bacteria</taxon>
        <taxon>Pseudomonadati</taxon>
        <taxon>Pseudomonadota</taxon>
        <taxon>Alphaproteobacteria</taxon>
        <taxon>Hyphomicrobiales</taxon>
        <taxon>Rhizobiaceae</taxon>
        <taxon>Rhizobium/Agrobacterium group</taxon>
        <taxon>Rhizobium</taxon>
    </lineage>
</organism>
<dbReference type="Pfam" id="PF02743">
    <property type="entry name" value="dCache_1"/>
    <property type="match status" value="1"/>
</dbReference>
<keyword evidence="4" id="KW-1003">Cell membrane</keyword>
<keyword evidence="11 13" id="KW-1133">Transmembrane helix</keyword>
<dbReference type="EC" id="2.7.13.3" evidence="3"/>
<keyword evidence="6" id="KW-0808">Transferase</keyword>
<evidence type="ECO:0000256" key="13">
    <source>
        <dbReference type="SAM" id="Phobius"/>
    </source>
</evidence>
<dbReference type="InterPro" id="IPR005467">
    <property type="entry name" value="His_kinase_dom"/>
</dbReference>
<evidence type="ECO:0000256" key="11">
    <source>
        <dbReference type="ARBA" id="ARBA00022989"/>
    </source>
</evidence>
<evidence type="ECO:0000256" key="10">
    <source>
        <dbReference type="ARBA" id="ARBA00022840"/>
    </source>
</evidence>
<keyword evidence="12 13" id="KW-0472">Membrane</keyword>
<keyword evidence="10" id="KW-0067">ATP-binding</keyword>
<evidence type="ECO:0000259" key="14">
    <source>
        <dbReference type="PROSITE" id="PS50109"/>
    </source>
</evidence>
<dbReference type="CDD" id="cd12914">
    <property type="entry name" value="PDC1_DGC_like"/>
    <property type="match status" value="1"/>
</dbReference>
<keyword evidence="5" id="KW-0597">Phosphoprotein</keyword>
<evidence type="ECO:0000256" key="1">
    <source>
        <dbReference type="ARBA" id="ARBA00000085"/>
    </source>
</evidence>
<dbReference type="PANTHER" id="PTHR41523">
    <property type="entry name" value="TWO-COMPONENT SYSTEM SENSOR PROTEIN"/>
    <property type="match status" value="1"/>
</dbReference>
<dbReference type="Pfam" id="PF02518">
    <property type="entry name" value="HATPase_c"/>
    <property type="match status" value="1"/>
</dbReference>
<evidence type="ECO:0000256" key="3">
    <source>
        <dbReference type="ARBA" id="ARBA00012438"/>
    </source>
</evidence>
<comment type="subcellular location">
    <subcellularLocation>
        <location evidence="2">Cell membrane</location>
        <topology evidence="2">Multi-pass membrane protein</topology>
    </subcellularLocation>
</comment>
<feature type="transmembrane region" description="Helical" evidence="13">
    <location>
        <begin position="79"/>
        <end position="98"/>
    </location>
</feature>
<dbReference type="InterPro" id="IPR011495">
    <property type="entry name" value="Sig_transdc_His_kin_sub2_dim/P"/>
</dbReference>
<name>A0ABS4E4Q2_9HYPH</name>
<comment type="catalytic activity">
    <reaction evidence="1">
        <text>ATP + protein L-histidine = ADP + protein N-phospho-L-histidine.</text>
        <dbReference type="EC" id="2.7.13.3"/>
    </reaction>
</comment>
<dbReference type="InterPro" id="IPR033479">
    <property type="entry name" value="dCache_1"/>
</dbReference>
<comment type="caution">
    <text evidence="15">The sequence shown here is derived from an EMBL/GenBank/DDBJ whole genome shotgun (WGS) entry which is preliminary data.</text>
</comment>
<accession>A0ABS4E4Q2</accession>
<keyword evidence="16" id="KW-1185">Reference proteome</keyword>
<dbReference type="PROSITE" id="PS50109">
    <property type="entry name" value="HIS_KIN"/>
    <property type="match status" value="1"/>
</dbReference>
<evidence type="ECO:0000256" key="5">
    <source>
        <dbReference type="ARBA" id="ARBA00022553"/>
    </source>
</evidence>
<keyword evidence="8" id="KW-0547">Nucleotide-binding</keyword>
<keyword evidence="7 13" id="KW-0812">Transmembrane</keyword>
<proteinExistence type="predicted"/>
<dbReference type="InterPro" id="IPR003594">
    <property type="entry name" value="HATPase_dom"/>
</dbReference>
<dbReference type="GO" id="GO:0016301">
    <property type="term" value="F:kinase activity"/>
    <property type="evidence" value="ECO:0007669"/>
    <property type="project" value="UniProtKB-KW"/>
</dbReference>
<dbReference type="EMBL" id="JAGGJU010000013">
    <property type="protein sequence ID" value="MBP1852891.1"/>
    <property type="molecule type" value="Genomic_DNA"/>
</dbReference>
<evidence type="ECO:0000313" key="15">
    <source>
        <dbReference type="EMBL" id="MBP1852891.1"/>
    </source>
</evidence>
<dbReference type="PANTHER" id="PTHR41523:SF8">
    <property type="entry name" value="ETHYLENE RESPONSE SENSOR PROTEIN"/>
    <property type="match status" value="1"/>
</dbReference>
<evidence type="ECO:0000256" key="6">
    <source>
        <dbReference type="ARBA" id="ARBA00022679"/>
    </source>
</evidence>
<evidence type="ECO:0000256" key="7">
    <source>
        <dbReference type="ARBA" id="ARBA00022692"/>
    </source>
</evidence>
<evidence type="ECO:0000313" key="16">
    <source>
        <dbReference type="Proteomes" id="UP000759443"/>
    </source>
</evidence>
<dbReference type="CDD" id="cd12915">
    <property type="entry name" value="PDC2_DGC_like"/>
    <property type="match status" value="1"/>
</dbReference>